<dbReference type="InterPro" id="IPR007344">
    <property type="entry name" value="GrpB/CoaE"/>
</dbReference>
<dbReference type="Pfam" id="PF04229">
    <property type="entry name" value="GrpB"/>
    <property type="match status" value="1"/>
</dbReference>
<reference evidence="1 2" key="1">
    <citation type="submission" date="2024-09" db="EMBL/GenBank/DDBJ databases">
        <authorList>
            <person name="Sun Q."/>
            <person name="Mori K."/>
        </authorList>
    </citation>
    <scope>NUCLEOTIDE SEQUENCE [LARGE SCALE GENOMIC DNA]</scope>
    <source>
        <strain evidence="1 2">JCM 3307</strain>
    </source>
</reference>
<protein>
    <submittedName>
        <fullName evidence="1">GrpB family protein</fullName>
    </submittedName>
</protein>
<dbReference type="InterPro" id="IPR043519">
    <property type="entry name" value="NT_sf"/>
</dbReference>
<accession>A0ABV5M326</accession>
<keyword evidence="2" id="KW-1185">Reference proteome</keyword>
<dbReference type="PANTHER" id="PTHR34822:SF1">
    <property type="entry name" value="GRPB FAMILY PROTEIN"/>
    <property type="match status" value="1"/>
</dbReference>
<gene>
    <name evidence="1" type="ORF">ACFFTR_09185</name>
</gene>
<name>A0ABV5M326_9ACTN</name>
<comment type="caution">
    <text evidence="1">The sequence shown here is derived from an EMBL/GenBank/DDBJ whole genome shotgun (WGS) entry which is preliminary data.</text>
</comment>
<sequence>MTHDTRRPPDPRRIAAAATLRRDPIVIVPYDEQWPARFDRERRLVEAALHGHLVGRVEHVGSTAIPGLPAKPIIDMLATIADYDDSAGLAAHLAPIGWVHAPEPGDEESRKWSFCYPGIAHRSHHLHIYEAAAPNPAILLRFRDHLRTHPTQAAEYARLKQRLAAADDRDRPRYRAGKAPFIEELLRRLDPQPPGAARPRG</sequence>
<proteinExistence type="predicted"/>
<dbReference type="EMBL" id="JBHMCA010000020">
    <property type="protein sequence ID" value="MFB9443255.1"/>
    <property type="molecule type" value="Genomic_DNA"/>
</dbReference>
<evidence type="ECO:0000313" key="2">
    <source>
        <dbReference type="Proteomes" id="UP001589608"/>
    </source>
</evidence>
<organism evidence="1 2">
    <name type="scientific">Dactylosporangium vinaceum</name>
    <dbReference type="NCBI Taxonomy" id="53362"/>
    <lineage>
        <taxon>Bacteria</taxon>
        <taxon>Bacillati</taxon>
        <taxon>Actinomycetota</taxon>
        <taxon>Actinomycetes</taxon>
        <taxon>Micromonosporales</taxon>
        <taxon>Micromonosporaceae</taxon>
        <taxon>Dactylosporangium</taxon>
    </lineage>
</organism>
<dbReference type="SUPFAM" id="SSF81301">
    <property type="entry name" value="Nucleotidyltransferase"/>
    <property type="match status" value="1"/>
</dbReference>
<evidence type="ECO:0000313" key="1">
    <source>
        <dbReference type="EMBL" id="MFB9443255.1"/>
    </source>
</evidence>
<dbReference type="PANTHER" id="PTHR34822">
    <property type="entry name" value="GRPB DOMAIN PROTEIN (AFU_ORTHOLOGUE AFUA_1G01530)"/>
    <property type="match status" value="1"/>
</dbReference>
<dbReference type="RefSeq" id="WP_223103631.1">
    <property type="nucleotide sequence ID" value="NZ_CP061913.1"/>
</dbReference>
<dbReference type="Proteomes" id="UP001589608">
    <property type="component" value="Unassembled WGS sequence"/>
</dbReference>
<dbReference type="Gene3D" id="3.30.460.10">
    <property type="entry name" value="Beta Polymerase, domain 2"/>
    <property type="match status" value="1"/>
</dbReference>